<protein>
    <submittedName>
        <fullName evidence="2">Uncharacterized protein</fullName>
    </submittedName>
</protein>
<reference evidence="2" key="1">
    <citation type="journal article" date="2020" name="Sci">
        <title>Metagenomics characterisation of avian parvoviruses and picornaviruses from Australian wild ducks.</title>
        <authorList>
            <person name="Vibin J."/>
            <person name="Chamings A."/>
            <person name="Klaassen M."/>
            <person name="Bhatta T.R."/>
            <person name="Alexandersen S."/>
        </authorList>
    </citation>
    <scope>NUCLEOTIDE SEQUENCE</scope>
    <source>
        <strain evidence="2">CTCPaV2/CT08.18/12952-AU-2018</strain>
    </source>
</reference>
<proteinExistence type="predicted"/>
<evidence type="ECO:0000256" key="1">
    <source>
        <dbReference type="SAM" id="MobiDB-lite"/>
    </source>
</evidence>
<name>A0A7D7B5P7_9VIRU</name>
<keyword evidence="3" id="KW-1185">Reference proteome</keyword>
<dbReference type="Proteomes" id="UP001162005">
    <property type="component" value="Segment"/>
</dbReference>
<accession>A0A7D7B5P7</accession>
<dbReference type="KEGG" id="vg:80541678"/>
<dbReference type="EMBL" id="MT247759">
    <property type="protein sequence ID" value="QMI57832.1"/>
    <property type="molecule type" value="Genomic_DNA"/>
</dbReference>
<evidence type="ECO:0000313" key="3">
    <source>
        <dbReference type="Proteomes" id="UP001162005"/>
    </source>
</evidence>
<feature type="compositionally biased region" description="Polar residues" evidence="1">
    <location>
        <begin position="128"/>
        <end position="139"/>
    </location>
</feature>
<dbReference type="RefSeq" id="YP_010802866.1">
    <property type="nucleotide sequence ID" value="NC_077063.1"/>
</dbReference>
<sequence>MAGAYVGSSGCSLLVWVDTETTGGKQMEGDQPSNKVKEMLEDACCLLGVRWGIDFTHHTHGGVLYAFGCQPRYTIGMPTINRALGDLAPYVKVHRGGPHDSAEQLIRYQACRAKYNVPETVHEDTYGEGSQANPSQLQWSKKRRS</sequence>
<evidence type="ECO:0000313" key="2">
    <source>
        <dbReference type="EMBL" id="QMI57832.1"/>
    </source>
</evidence>
<dbReference type="GeneID" id="80541678"/>
<organism evidence="2 3">
    <name type="scientific">Chestnut teal chaphamaparvovirus 2</name>
    <dbReference type="NCBI Taxonomy" id="2759404"/>
    <lineage>
        <taxon>Viruses</taxon>
        <taxon>Monodnaviria</taxon>
        <taxon>Shotokuvirae</taxon>
        <taxon>Cossaviricota</taxon>
        <taxon>Quintoviricetes</taxon>
        <taxon>Piccovirales</taxon>
        <taxon>Parvoviridae</taxon>
        <taxon>Hamaparvovirinae</taxon>
        <taxon>Chaphamaparvovirus</taxon>
        <taxon>Chaphamaparvovirus anseriform2</taxon>
    </lineage>
</organism>
<feature type="region of interest" description="Disordered" evidence="1">
    <location>
        <begin position="122"/>
        <end position="145"/>
    </location>
</feature>